<dbReference type="InterPro" id="IPR018060">
    <property type="entry name" value="HTH_AraC"/>
</dbReference>
<evidence type="ECO:0000313" key="6">
    <source>
        <dbReference type="Proteomes" id="UP000073601"/>
    </source>
</evidence>
<dbReference type="InterPro" id="IPR035418">
    <property type="entry name" value="AraC-bd_2"/>
</dbReference>
<dbReference type="Pfam" id="PF14525">
    <property type="entry name" value="AraC_binding_2"/>
    <property type="match status" value="1"/>
</dbReference>
<feature type="domain" description="HTH araC/xylS-type" evidence="4">
    <location>
        <begin position="212"/>
        <end position="315"/>
    </location>
</feature>
<dbReference type="EMBL" id="FIZY01000019">
    <property type="protein sequence ID" value="CZF82762.1"/>
    <property type="molecule type" value="Genomic_DNA"/>
</dbReference>
<dbReference type="GO" id="GO:0043565">
    <property type="term" value="F:sequence-specific DNA binding"/>
    <property type="evidence" value="ECO:0007669"/>
    <property type="project" value="InterPro"/>
</dbReference>
<dbReference type="InterPro" id="IPR009057">
    <property type="entry name" value="Homeodomain-like_sf"/>
</dbReference>
<name>A0A128F7L0_9GAMM</name>
<sequence>MLSHLRLSQTKPSLVHLDELQTMITASCGQYALEPKQTDTPSLQGALEPFMLSRYEAISVCMNVGQVTRSERMIKQDPGDHLYMLVQDEGRCVVEQNHKQHTLLPGDIYVVDSTQPSRFILNGNASRQISIHLPREEMLHRYGKAITGGVMVEHDDPLRTALIAVVAKSMEEGMPDSCARLMDSTFDLLGIYIDGKEKQKSQSEREKQGVLGRALSLIDRNFNDPAFDACQLADKLGISSRTLQRQFQSLGESPTRKLINTRLDNAKALLMGMSQSDDHSSVTNVAYHCGFSDLSYFYKEFHKRFDMAPGAMVNCRQ</sequence>
<evidence type="ECO:0000256" key="1">
    <source>
        <dbReference type="ARBA" id="ARBA00023015"/>
    </source>
</evidence>
<protein>
    <submittedName>
        <fullName evidence="5">Transcriptional activator FeaR</fullName>
    </submittedName>
</protein>
<gene>
    <name evidence="5" type="primary">feaR</name>
    <name evidence="5" type="ORF">GMA8713_02357</name>
</gene>
<evidence type="ECO:0000313" key="5">
    <source>
        <dbReference type="EMBL" id="CZF82762.1"/>
    </source>
</evidence>
<dbReference type="AlphaFoldDB" id="A0A128F7L0"/>
<accession>A0A128F7L0</accession>
<dbReference type="InterPro" id="IPR050204">
    <property type="entry name" value="AraC_XylS_family_regulators"/>
</dbReference>
<keyword evidence="6" id="KW-1185">Reference proteome</keyword>
<keyword evidence="1" id="KW-0805">Transcription regulation</keyword>
<dbReference type="Proteomes" id="UP000073601">
    <property type="component" value="Unassembled WGS sequence"/>
</dbReference>
<dbReference type="OrthoDB" id="9803764at2"/>
<dbReference type="GO" id="GO:0003700">
    <property type="term" value="F:DNA-binding transcription factor activity"/>
    <property type="evidence" value="ECO:0007669"/>
    <property type="project" value="InterPro"/>
</dbReference>
<keyword evidence="3" id="KW-0804">Transcription</keyword>
<keyword evidence="2" id="KW-0238">DNA-binding</keyword>
<dbReference type="PANTHER" id="PTHR46796:SF6">
    <property type="entry name" value="ARAC SUBFAMILY"/>
    <property type="match status" value="1"/>
</dbReference>
<dbReference type="Pfam" id="PF12833">
    <property type="entry name" value="HTH_18"/>
    <property type="match status" value="1"/>
</dbReference>
<organism evidence="5 6">
    <name type="scientific">Grimontia marina</name>
    <dbReference type="NCBI Taxonomy" id="646534"/>
    <lineage>
        <taxon>Bacteria</taxon>
        <taxon>Pseudomonadati</taxon>
        <taxon>Pseudomonadota</taxon>
        <taxon>Gammaproteobacteria</taxon>
        <taxon>Vibrionales</taxon>
        <taxon>Vibrionaceae</taxon>
        <taxon>Grimontia</taxon>
    </lineage>
</organism>
<evidence type="ECO:0000259" key="4">
    <source>
        <dbReference type="PROSITE" id="PS01124"/>
    </source>
</evidence>
<proteinExistence type="predicted"/>
<dbReference type="PANTHER" id="PTHR46796">
    <property type="entry name" value="HTH-TYPE TRANSCRIPTIONAL ACTIVATOR RHAS-RELATED"/>
    <property type="match status" value="1"/>
</dbReference>
<dbReference type="RefSeq" id="WP_157515589.1">
    <property type="nucleotide sequence ID" value="NZ_CAWRCI010000019.1"/>
</dbReference>
<dbReference type="SUPFAM" id="SSF46689">
    <property type="entry name" value="Homeodomain-like"/>
    <property type="match status" value="1"/>
</dbReference>
<reference evidence="6" key="1">
    <citation type="submission" date="2016-02" db="EMBL/GenBank/DDBJ databases">
        <authorList>
            <person name="Rodrigo-Torres Lidia"/>
            <person name="Arahal R.David."/>
        </authorList>
    </citation>
    <scope>NUCLEOTIDE SEQUENCE [LARGE SCALE GENOMIC DNA]</scope>
    <source>
        <strain evidence="6">CECT 8713</strain>
    </source>
</reference>
<evidence type="ECO:0000256" key="3">
    <source>
        <dbReference type="ARBA" id="ARBA00023163"/>
    </source>
</evidence>
<dbReference type="Gene3D" id="1.10.10.60">
    <property type="entry name" value="Homeodomain-like"/>
    <property type="match status" value="1"/>
</dbReference>
<dbReference type="PROSITE" id="PS01124">
    <property type="entry name" value="HTH_ARAC_FAMILY_2"/>
    <property type="match status" value="1"/>
</dbReference>
<evidence type="ECO:0000256" key="2">
    <source>
        <dbReference type="ARBA" id="ARBA00023125"/>
    </source>
</evidence>
<dbReference type="SMART" id="SM00342">
    <property type="entry name" value="HTH_ARAC"/>
    <property type="match status" value="1"/>
</dbReference>